<dbReference type="Proteomes" id="UP001165960">
    <property type="component" value="Unassembled WGS sequence"/>
</dbReference>
<gene>
    <name evidence="1" type="ORF">DSO57_1031739</name>
</gene>
<evidence type="ECO:0000313" key="1">
    <source>
        <dbReference type="EMBL" id="KAJ9079810.1"/>
    </source>
</evidence>
<protein>
    <submittedName>
        <fullName evidence="1">Uncharacterized protein</fullName>
    </submittedName>
</protein>
<keyword evidence="2" id="KW-1185">Reference proteome</keyword>
<accession>A0ACC2TYI2</accession>
<sequence>MGLAAATRAGMVPEPGFLLFKSNPGVRKSPPPACPAWRLGAGSIPTQSFEFVTFCKKNHQGASNFLGSSKIILPAVKFVVFYLAPALLLIWSTSPDFWTQISFSICVVGDDPSRILHFSKNLLSSGETLVKSLKCDNLVLYFPDLNMDTFNWGTSGSFPSPS</sequence>
<evidence type="ECO:0000313" key="2">
    <source>
        <dbReference type="Proteomes" id="UP001165960"/>
    </source>
</evidence>
<dbReference type="EMBL" id="QTSX02001651">
    <property type="protein sequence ID" value="KAJ9079810.1"/>
    <property type="molecule type" value="Genomic_DNA"/>
</dbReference>
<organism evidence="1 2">
    <name type="scientific">Entomophthora muscae</name>
    <dbReference type="NCBI Taxonomy" id="34485"/>
    <lineage>
        <taxon>Eukaryota</taxon>
        <taxon>Fungi</taxon>
        <taxon>Fungi incertae sedis</taxon>
        <taxon>Zoopagomycota</taxon>
        <taxon>Entomophthoromycotina</taxon>
        <taxon>Entomophthoromycetes</taxon>
        <taxon>Entomophthorales</taxon>
        <taxon>Entomophthoraceae</taxon>
        <taxon>Entomophthora</taxon>
    </lineage>
</organism>
<proteinExistence type="predicted"/>
<comment type="caution">
    <text evidence="1">The sequence shown here is derived from an EMBL/GenBank/DDBJ whole genome shotgun (WGS) entry which is preliminary data.</text>
</comment>
<reference evidence="1" key="1">
    <citation type="submission" date="2022-04" db="EMBL/GenBank/DDBJ databases">
        <title>Genome of the entomopathogenic fungus Entomophthora muscae.</title>
        <authorList>
            <person name="Elya C."/>
            <person name="Lovett B.R."/>
            <person name="Lee E."/>
            <person name="Macias A.M."/>
            <person name="Hajek A.E."/>
            <person name="De Bivort B.L."/>
            <person name="Kasson M.T."/>
            <person name="De Fine Licht H.H."/>
            <person name="Stajich J.E."/>
        </authorList>
    </citation>
    <scope>NUCLEOTIDE SEQUENCE</scope>
    <source>
        <strain evidence="1">Berkeley</strain>
    </source>
</reference>
<name>A0ACC2TYI2_9FUNG</name>